<feature type="domain" description="APS kinase" evidence="15">
    <location>
        <begin position="24"/>
        <end position="174"/>
    </location>
</feature>
<dbReference type="InterPro" id="IPR002891">
    <property type="entry name" value="APS"/>
</dbReference>
<evidence type="ECO:0000256" key="2">
    <source>
        <dbReference type="ARBA" id="ARBA00002632"/>
    </source>
</evidence>
<dbReference type="GO" id="GO:0004020">
    <property type="term" value="F:adenylylsulfate kinase activity"/>
    <property type="evidence" value="ECO:0007669"/>
    <property type="project" value="UniProtKB-UniRule"/>
</dbReference>
<evidence type="ECO:0000256" key="12">
    <source>
        <dbReference type="ARBA" id="ARBA00031464"/>
    </source>
</evidence>
<dbReference type="EC" id="2.7.1.25" evidence="5 13"/>
<dbReference type="NCBIfam" id="TIGR00455">
    <property type="entry name" value="apsK"/>
    <property type="match status" value="1"/>
</dbReference>
<comment type="catalytic activity">
    <reaction evidence="1 13 14">
        <text>adenosine 5'-phosphosulfate + ATP = 3'-phosphoadenylyl sulfate + ADP + H(+)</text>
        <dbReference type="Rhea" id="RHEA:24152"/>
        <dbReference type="ChEBI" id="CHEBI:15378"/>
        <dbReference type="ChEBI" id="CHEBI:30616"/>
        <dbReference type="ChEBI" id="CHEBI:58243"/>
        <dbReference type="ChEBI" id="CHEBI:58339"/>
        <dbReference type="ChEBI" id="CHEBI:456216"/>
        <dbReference type="EC" id="2.7.1.25"/>
    </reaction>
</comment>
<evidence type="ECO:0000256" key="7">
    <source>
        <dbReference type="ARBA" id="ARBA00022741"/>
    </source>
</evidence>
<keyword evidence="6 13" id="KW-0808">Transferase</keyword>
<feature type="active site" description="Phosphoserine intermediate" evidence="13">
    <location>
        <position position="106"/>
    </location>
</feature>
<dbReference type="UniPathway" id="UPA00140">
    <property type="reaction ID" value="UER00205"/>
</dbReference>
<protein>
    <recommendedName>
        <fullName evidence="5 13">Adenylyl-sulfate kinase</fullName>
        <ecNumber evidence="5 13">2.7.1.25</ecNumber>
    </recommendedName>
    <alternativeName>
        <fullName evidence="11 13">APS kinase</fullName>
    </alternativeName>
    <alternativeName>
        <fullName evidence="12 13">ATP adenosine-5'-phosphosulfate 3'-phosphotransferase</fullName>
    </alternativeName>
    <alternativeName>
        <fullName evidence="10 13">Adenosine-5'-phosphosulfate kinase</fullName>
    </alternativeName>
</protein>
<dbReference type="Proteomes" id="UP000478208">
    <property type="component" value="Unassembled WGS sequence"/>
</dbReference>
<keyword evidence="8 13" id="KW-0418">Kinase</keyword>
<evidence type="ECO:0000313" key="17">
    <source>
        <dbReference type="Proteomes" id="UP000478208"/>
    </source>
</evidence>
<dbReference type="InterPro" id="IPR027417">
    <property type="entry name" value="P-loop_NTPase"/>
</dbReference>
<dbReference type="FunFam" id="3.40.50.300:FF:000212">
    <property type="entry name" value="Adenylyl-sulfate kinase"/>
    <property type="match status" value="1"/>
</dbReference>
<feature type="binding site" evidence="13">
    <location>
        <begin position="32"/>
        <end position="39"/>
    </location>
    <ligand>
        <name>ATP</name>
        <dbReference type="ChEBI" id="CHEBI:30616"/>
    </ligand>
</feature>
<dbReference type="HAMAP" id="MF_00065">
    <property type="entry name" value="Adenylyl_sulf_kinase"/>
    <property type="match status" value="1"/>
</dbReference>
<evidence type="ECO:0000256" key="8">
    <source>
        <dbReference type="ARBA" id="ARBA00022777"/>
    </source>
</evidence>
<evidence type="ECO:0000259" key="15">
    <source>
        <dbReference type="Pfam" id="PF01583"/>
    </source>
</evidence>
<name>A0A6L6U771_9FLAO</name>
<reference evidence="16 17" key="1">
    <citation type="submission" date="2019-12" db="EMBL/GenBank/DDBJ databases">
        <authorList>
            <person name="Li J."/>
        </authorList>
    </citation>
    <scope>NUCLEOTIDE SEQUENCE [LARGE SCALE GENOMIC DNA]</scope>
    <source>
        <strain evidence="16 17">HL2-2</strain>
    </source>
</reference>
<dbReference type="PANTHER" id="PTHR11055">
    <property type="entry name" value="BIFUNCTIONAL 3'-PHOSPHOADENOSINE 5'-PHOSPHOSULFATE SYNTHASE"/>
    <property type="match status" value="1"/>
</dbReference>
<dbReference type="CDD" id="cd02027">
    <property type="entry name" value="APSK"/>
    <property type="match status" value="1"/>
</dbReference>
<dbReference type="Gene3D" id="3.40.50.300">
    <property type="entry name" value="P-loop containing nucleotide triphosphate hydrolases"/>
    <property type="match status" value="1"/>
</dbReference>
<evidence type="ECO:0000256" key="4">
    <source>
        <dbReference type="ARBA" id="ARBA00007008"/>
    </source>
</evidence>
<evidence type="ECO:0000256" key="14">
    <source>
        <dbReference type="RuleBase" id="RU004347"/>
    </source>
</evidence>
<dbReference type="GO" id="GO:0005524">
    <property type="term" value="F:ATP binding"/>
    <property type="evidence" value="ECO:0007669"/>
    <property type="project" value="UniProtKB-UniRule"/>
</dbReference>
<sequence length="196" mass="22107">MSLNTVRHNYKVSKSNREEHHGHRSFLIWFTGLSGSGKSTLANLVEIELHKKGISTYSLDGDNIRQGINKDLSFAPEDRTENIRRIAEIANLMVDAGVVTMAAFVSPYIKDRENIKTIVGAENFIEIYVNTSIEECERRDVKGLYKKARAGEIKNMTGISAPYEAPISPDIEIKTDHQSIDESVKKILDFIIKKLK</sequence>
<dbReference type="GO" id="GO:0070814">
    <property type="term" value="P:hydrogen sulfide biosynthetic process"/>
    <property type="evidence" value="ECO:0007669"/>
    <property type="project" value="UniProtKB-UniRule"/>
</dbReference>
<comment type="similarity">
    <text evidence="4 13 14">Belongs to the APS kinase family.</text>
</comment>
<keyword evidence="7 13" id="KW-0547">Nucleotide-binding</keyword>
<comment type="pathway">
    <text evidence="3 13 14">Sulfur metabolism; hydrogen sulfide biosynthesis; sulfite from sulfate: step 2/3.</text>
</comment>
<dbReference type="EMBL" id="WOWS01000002">
    <property type="protein sequence ID" value="MUU77859.1"/>
    <property type="molecule type" value="Genomic_DNA"/>
</dbReference>
<evidence type="ECO:0000256" key="9">
    <source>
        <dbReference type="ARBA" id="ARBA00022840"/>
    </source>
</evidence>
<dbReference type="Pfam" id="PF01583">
    <property type="entry name" value="APS_kinase"/>
    <property type="match status" value="1"/>
</dbReference>
<evidence type="ECO:0000256" key="1">
    <source>
        <dbReference type="ARBA" id="ARBA00001823"/>
    </source>
</evidence>
<evidence type="ECO:0000256" key="6">
    <source>
        <dbReference type="ARBA" id="ARBA00022679"/>
    </source>
</evidence>
<dbReference type="SUPFAM" id="SSF52540">
    <property type="entry name" value="P-loop containing nucleoside triphosphate hydrolases"/>
    <property type="match status" value="1"/>
</dbReference>
<evidence type="ECO:0000256" key="5">
    <source>
        <dbReference type="ARBA" id="ARBA00012121"/>
    </source>
</evidence>
<comment type="caution">
    <text evidence="16">The sequence shown here is derived from an EMBL/GenBank/DDBJ whole genome shotgun (WGS) entry which is preliminary data.</text>
</comment>
<evidence type="ECO:0000313" key="16">
    <source>
        <dbReference type="EMBL" id="MUU77859.1"/>
    </source>
</evidence>
<accession>A0A6L6U771</accession>
<gene>
    <name evidence="13 16" type="primary">cysC</name>
    <name evidence="16" type="ORF">GN138_05345</name>
</gene>
<dbReference type="RefSeq" id="WP_157362763.1">
    <property type="nucleotide sequence ID" value="NZ_WOWS01000002.1"/>
</dbReference>
<comment type="function">
    <text evidence="2 13 14">Catalyzes the synthesis of activated sulfate.</text>
</comment>
<evidence type="ECO:0000256" key="13">
    <source>
        <dbReference type="HAMAP-Rule" id="MF_00065"/>
    </source>
</evidence>
<dbReference type="GO" id="GO:0000103">
    <property type="term" value="P:sulfate assimilation"/>
    <property type="evidence" value="ECO:0007669"/>
    <property type="project" value="UniProtKB-UniRule"/>
</dbReference>
<evidence type="ECO:0000256" key="10">
    <source>
        <dbReference type="ARBA" id="ARBA00029724"/>
    </source>
</evidence>
<dbReference type="AlphaFoldDB" id="A0A6L6U771"/>
<keyword evidence="13" id="KW-0597">Phosphoprotein</keyword>
<dbReference type="NCBIfam" id="NF003013">
    <property type="entry name" value="PRK03846.1"/>
    <property type="match status" value="1"/>
</dbReference>
<dbReference type="InterPro" id="IPR059117">
    <property type="entry name" value="APS_kinase_dom"/>
</dbReference>
<keyword evidence="9 13" id="KW-0067">ATP-binding</keyword>
<evidence type="ECO:0000256" key="11">
    <source>
        <dbReference type="ARBA" id="ARBA00031393"/>
    </source>
</evidence>
<proteinExistence type="inferred from homology"/>
<dbReference type="PANTHER" id="PTHR11055:SF1">
    <property type="entry name" value="PAPS SYNTHETASE, ISOFORM D"/>
    <property type="match status" value="1"/>
</dbReference>
<organism evidence="16 17">
    <name type="scientific">Winogradskyella endarachnes</name>
    <dbReference type="NCBI Taxonomy" id="2681965"/>
    <lineage>
        <taxon>Bacteria</taxon>
        <taxon>Pseudomonadati</taxon>
        <taxon>Bacteroidota</taxon>
        <taxon>Flavobacteriia</taxon>
        <taxon>Flavobacteriales</taxon>
        <taxon>Flavobacteriaceae</taxon>
        <taxon>Winogradskyella</taxon>
    </lineage>
</organism>
<keyword evidence="17" id="KW-1185">Reference proteome</keyword>
<evidence type="ECO:0000256" key="3">
    <source>
        <dbReference type="ARBA" id="ARBA00004806"/>
    </source>
</evidence>